<evidence type="ECO:0000256" key="1">
    <source>
        <dbReference type="ARBA" id="ARBA00004370"/>
    </source>
</evidence>
<protein>
    <submittedName>
        <fullName evidence="8">Uncharacterized protein</fullName>
    </submittedName>
</protein>
<evidence type="ECO:0000313" key="9">
    <source>
        <dbReference type="Proteomes" id="UP001634394"/>
    </source>
</evidence>
<evidence type="ECO:0000256" key="3">
    <source>
        <dbReference type="ARBA" id="ARBA00022692"/>
    </source>
</evidence>
<dbReference type="InterPro" id="IPR007593">
    <property type="entry name" value="CD225/Dispanin_fam"/>
</dbReference>
<dbReference type="Pfam" id="PF04505">
    <property type="entry name" value="CD225"/>
    <property type="match status" value="1"/>
</dbReference>
<evidence type="ECO:0000256" key="7">
    <source>
        <dbReference type="SAM" id="Phobius"/>
    </source>
</evidence>
<comment type="caution">
    <text evidence="8">The sequence shown here is derived from an EMBL/GenBank/DDBJ whole genome shotgun (WGS) entry which is preliminary data.</text>
</comment>
<dbReference type="Proteomes" id="UP001634394">
    <property type="component" value="Unassembled WGS sequence"/>
</dbReference>
<organism evidence="8 9">
    <name type="scientific">Sinanodonta woodiana</name>
    <name type="common">Chinese pond mussel</name>
    <name type="synonym">Anodonta woodiana</name>
    <dbReference type="NCBI Taxonomy" id="1069815"/>
    <lineage>
        <taxon>Eukaryota</taxon>
        <taxon>Metazoa</taxon>
        <taxon>Spiralia</taxon>
        <taxon>Lophotrochozoa</taxon>
        <taxon>Mollusca</taxon>
        <taxon>Bivalvia</taxon>
        <taxon>Autobranchia</taxon>
        <taxon>Heteroconchia</taxon>
        <taxon>Palaeoheterodonta</taxon>
        <taxon>Unionida</taxon>
        <taxon>Unionoidea</taxon>
        <taxon>Unionidae</taxon>
        <taxon>Unioninae</taxon>
        <taxon>Sinanodonta</taxon>
    </lineage>
</organism>
<reference evidence="8 9" key="1">
    <citation type="submission" date="2024-11" db="EMBL/GenBank/DDBJ databases">
        <title>Chromosome-level genome assembly of the freshwater bivalve Anodonta woodiana.</title>
        <authorList>
            <person name="Chen X."/>
        </authorList>
    </citation>
    <scope>NUCLEOTIDE SEQUENCE [LARGE SCALE GENOMIC DNA]</scope>
    <source>
        <strain evidence="8">MN2024</strain>
        <tissue evidence="8">Gills</tissue>
    </source>
</reference>
<evidence type="ECO:0000256" key="4">
    <source>
        <dbReference type="ARBA" id="ARBA00022989"/>
    </source>
</evidence>
<dbReference type="GO" id="GO:0016020">
    <property type="term" value="C:membrane"/>
    <property type="evidence" value="ECO:0007669"/>
    <property type="project" value="UniProtKB-SubCell"/>
</dbReference>
<dbReference type="AlphaFoldDB" id="A0ABD3UUC5"/>
<comment type="subcellular location">
    <subcellularLocation>
        <location evidence="1">Membrane</location>
    </subcellularLocation>
</comment>
<feature type="region of interest" description="Disordered" evidence="6">
    <location>
        <begin position="1"/>
        <end position="71"/>
    </location>
</feature>
<proteinExistence type="inferred from homology"/>
<feature type="compositionally biased region" description="Basic and acidic residues" evidence="6">
    <location>
        <begin position="1"/>
        <end position="18"/>
    </location>
</feature>
<keyword evidence="9" id="KW-1185">Reference proteome</keyword>
<evidence type="ECO:0000256" key="5">
    <source>
        <dbReference type="ARBA" id="ARBA00023136"/>
    </source>
</evidence>
<evidence type="ECO:0000256" key="6">
    <source>
        <dbReference type="SAM" id="MobiDB-lite"/>
    </source>
</evidence>
<gene>
    <name evidence="8" type="ORF">ACJMK2_015473</name>
</gene>
<evidence type="ECO:0000256" key="2">
    <source>
        <dbReference type="ARBA" id="ARBA00006843"/>
    </source>
</evidence>
<keyword evidence="5 7" id="KW-0472">Membrane</keyword>
<evidence type="ECO:0000313" key="8">
    <source>
        <dbReference type="EMBL" id="KAL3851763.1"/>
    </source>
</evidence>
<feature type="transmembrane region" description="Helical" evidence="7">
    <location>
        <begin position="152"/>
        <end position="175"/>
    </location>
</feature>
<accession>A0ABD3UUC5</accession>
<keyword evidence="4 7" id="KW-1133">Transmembrane helix</keyword>
<dbReference type="EMBL" id="JBJQND010000015">
    <property type="protein sequence ID" value="KAL3851763.1"/>
    <property type="molecule type" value="Genomic_DNA"/>
</dbReference>
<feature type="compositionally biased region" description="Basic and acidic residues" evidence="6">
    <location>
        <begin position="55"/>
        <end position="71"/>
    </location>
</feature>
<feature type="transmembrane region" description="Helical" evidence="7">
    <location>
        <begin position="203"/>
        <end position="222"/>
    </location>
</feature>
<name>A0ABD3UUC5_SINWO</name>
<feature type="compositionally biased region" description="Polar residues" evidence="6">
    <location>
        <begin position="20"/>
        <end position="29"/>
    </location>
</feature>
<comment type="similarity">
    <text evidence="2">Belongs to the CD225/Dispanin family.</text>
</comment>
<keyword evidence="3 7" id="KW-0812">Transmembrane</keyword>
<sequence length="246" mass="27698">MSKVDDVDQLVQHDELDNASRLQASSSTYHESESNRTGLEYVNPTVDLRSTGPRNETEIHDQTELSEEANRQHVNGKSALTNGIANGNTETPLPGSHPVYYNNSNGGAAIVQEPVLVTRSDGTRVIQTNQIAQQQRWRDVERPLRLRHIKRLQILSVVAIVLFFPLGIPALYFALKTRKEFEDGIIRCDLDLARKLAKRTERLIIFSFLSAMLVAVIVIALVERTVMSGNEDYWRNRSPNHVLTNG</sequence>